<accession>A0ACB9L9Q8</accession>
<reference evidence="1 2" key="1">
    <citation type="journal article" date="2022" name="DNA Res.">
        <title>Chromosomal-level genome assembly of the orchid tree Bauhinia variegata (Leguminosae; Cercidoideae) supports the allotetraploid origin hypothesis of Bauhinia.</title>
        <authorList>
            <person name="Zhong Y."/>
            <person name="Chen Y."/>
            <person name="Zheng D."/>
            <person name="Pang J."/>
            <person name="Liu Y."/>
            <person name="Luo S."/>
            <person name="Meng S."/>
            <person name="Qian L."/>
            <person name="Wei D."/>
            <person name="Dai S."/>
            <person name="Zhou R."/>
        </authorList>
    </citation>
    <scope>NUCLEOTIDE SEQUENCE [LARGE SCALE GENOMIC DNA]</scope>
    <source>
        <strain evidence="1">BV-YZ2020</strain>
    </source>
</reference>
<keyword evidence="2" id="KW-1185">Reference proteome</keyword>
<dbReference type="Proteomes" id="UP000828941">
    <property type="component" value="Chromosome 12"/>
</dbReference>
<organism evidence="1 2">
    <name type="scientific">Bauhinia variegata</name>
    <name type="common">Purple orchid tree</name>
    <name type="synonym">Phanera variegata</name>
    <dbReference type="NCBI Taxonomy" id="167791"/>
    <lineage>
        <taxon>Eukaryota</taxon>
        <taxon>Viridiplantae</taxon>
        <taxon>Streptophyta</taxon>
        <taxon>Embryophyta</taxon>
        <taxon>Tracheophyta</taxon>
        <taxon>Spermatophyta</taxon>
        <taxon>Magnoliopsida</taxon>
        <taxon>eudicotyledons</taxon>
        <taxon>Gunneridae</taxon>
        <taxon>Pentapetalae</taxon>
        <taxon>rosids</taxon>
        <taxon>fabids</taxon>
        <taxon>Fabales</taxon>
        <taxon>Fabaceae</taxon>
        <taxon>Cercidoideae</taxon>
        <taxon>Cercideae</taxon>
        <taxon>Bauhiniinae</taxon>
        <taxon>Bauhinia</taxon>
    </lineage>
</organism>
<dbReference type="EMBL" id="CM039437">
    <property type="protein sequence ID" value="KAI4305833.1"/>
    <property type="molecule type" value="Genomic_DNA"/>
</dbReference>
<evidence type="ECO:0000313" key="1">
    <source>
        <dbReference type="EMBL" id="KAI4305833.1"/>
    </source>
</evidence>
<sequence length="385" mass="43011">MTTKLSWRHQTIIQALLSRGPLKENEFHAMFSGLTGKDPGTDQHLFKEYLLNINKALSFAHLELRGSINQYDGNVYFGVVNTVSDEQSKMGTKYTVPQIAFYKAIIEAIVQDPAASGVVSHFNALNMKLDSQITIARDSQSQENQHQVPSASRNFTMTMKEKTLDELVRDQWLNLTADGDVTLGVKTFLDLRSWFRNNDVPSCHVCNEAGVKADLCQNEACNVRIHRYCLKQLMLQRKGAKSCPSCGTEWPYTVPKSEAVQIEDENDTVSSQQAAGSRRQRHKRNTTGHADVVGADNRDELNELAASQRVTRSARQRHRIDGTGDADEVVPRHEDELNDSTGSQLITRAATKKRKLHTTRDADVVGTSAASSNLRRVTRSSARQV</sequence>
<gene>
    <name evidence="1" type="ORF">L6164_029175</name>
</gene>
<name>A0ACB9L9Q8_BAUVA</name>
<comment type="caution">
    <text evidence="1">The sequence shown here is derived from an EMBL/GenBank/DDBJ whole genome shotgun (WGS) entry which is preliminary data.</text>
</comment>
<proteinExistence type="predicted"/>
<protein>
    <submittedName>
        <fullName evidence="1">Uncharacterized protein</fullName>
    </submittedName>
</protein>
<evidence type="ECO:0000313" key="2">
    <source>
        <dbReference type="Proteomes" id="UP000828941"/>
    </source>
</evidence>